<dbReference type="AlphaFoldDB" id="A0A939SJD4"/>
<evidence type="ECO:0000313" key="2">
    <source>
        <dbReference type="Proteomes" id="UP000664477"/>
    </source>
</evidence>
<reference evidence="1" key="1">
    <citation type="submission" date="2021-03" db="EMBL/GenBank/DDBJ databases">
        <title>Molecular epidemiology and mechanisms of colistin and carbapenem resistance in Enterobacteriaceae from clinical isolates, the environment and porcine samples in Pretoria, South Africa.</title>
        <authorList>
            <person name="Bogoshi D."/>
            <person name="Mbelle N.M."/>
            <person name="Naidoo V."/>
            <person name="Osei Sekyere J."/>
        </authorList>
    </citation>
    <scope>NUCLEOTIDE SEQUENCE</scope>
    <source>
        <strain evidence="1">C052</strain>
    </source>
</reference>
<gene>
    <name evidence="1" type="ORF">J4727_12385</name>
</gene>
<evidence type="ECO:0000313" key="1">
    <source>
        <dbReference type="EMBL" id="MBO1916299.1"/>
    </source>
</evidence>
<protein>
    <submittedName>
        <fullName evidence="1">Uncharacterized protein</fullName>
    </submittedName>
</protein>
<accession>A0A939SJD4</accession>
<comment type="caution">
    <text evidence="1">The sequence shown here is derived from an EMBL/GenBank/DDBJ whole genome shotgun (WGS) entry which is preliminary data.</text>
</comment>
<sequence>MMILHSGDYLQHSSFVGYIVTVLLQMCMQSQKAWWLSYMPGTLVSTCTILRLKVLG</sequence>
<dbReference type="EMBL" id="JAGETQ010000066">
    <property type="protein sequence ID" value="MBO1916299.1"/>
    <property type="molecule type" value="Genomic_DNA"/>
</dbReference>
<name>A0A939SJD4_PRORE</name>
<proteinExistence type="predicted"/>
<dbReference type="Proteomes" id="UP000664477">
    <property type="component" value="Unassembled WGS sequence"/>
</dbReference>
<organism evidence="1 2">
    <name type="scientific">Providencia rettgeri</name>
    <dbReference type="NCBI Taxonomy" id="587"/>
    <lineage>
        <taxon>Bacteria</taxon>
        <taxon>Pseudomonadati</taxon>
        <taxon>Pseudomonadota</taxon>
        <taxon>Gammaproteobacteria</taxon>
        <taxon>Enterobacterales</taxon>
        <taxon>Morganellaceae</taxon>
        <taxon>Providencia</taxon>
    </lineage>
</organism>